<dbReference type="CDD" id="cd11819">
    <property type="entry name" value="SH3_Cortactin_like"/>
    <property type="match status" value="1"/>
</dbReference>
<feature type="region of interest" description="Disordered" evidence="3">
    <location>
        <begin position="534"/>
        <end position="553"/>
    </location>
</feature>
<accession>A0A4T0WW22</accession>
<dbReference type="Pfam" id="PF14604">
    <property type="entry name" value="SH3_9"/>
    <property type="match status" value="1"/>
</dbReference>
<evidence type="ECO:0000259" key="5">
    <source>
        <dbReference type="PROSITE" id="PS51263"/>
    </source>
</evidence>
<feature type="compositionally biased region" description="Basic and acidic residues" evidence="3">
    <location>
        <begin position="316"/>
        <end position="328"/>
    </location>
</feature>
<reference evidence="6 7" key="1">
    <citation type="journal article" date="2019" name="Front. Genet.">
        <title>Whole-Genome Sequencing of the Opportunistic Yeast Pathogen Candida inconspicua Uncovers Its Hybrid Origin.</title>
        <authorList>
            <person name="Mixao V."/>
            <person name="Hansen A.P."/>
            <person name="Saus E."/>
            <person name="Boekhout T."/>
            <person name="Lass-Florl C."/>
            <person name="Gabaldon T."/>
        </authorList>
    </citation>
    <scope>NUCLEOTIDE SEQUENCE [LARGE SCALE GENOMIC DNA]</scope>
    <source>
        <strain evidence="6 7">CBS 180</strain>
    </source>
</reference>
<dbReference type="GO" id="GO:0051015">
    <property type="term" value="F:actin filament binding"/>
    <property type="evidence" value="ECO:0007669"/>
    <property type="project" value="TreeGrafter"/>
</dbReference>
<dbReference type="STRING" id="52247.A0A4T0WW22"/>
<dbReference type="AlphaFoldDB" id="A0A4T0WW22"/>
<feature type="region of interest" description="Disordered" evidence="3">
    <location>
        <begin position="300"/>
        <end position="487"/>
    </location>
</feature>
<dbReference type="PRINTS" id="PR00452">
    <property type="entry name" value="SH3DOMAIN"/>
</dbReference>
<dbReference type="PROSITE" id="PS51263">
    <property type="entry name" value="ADF_H"/>
    <property type="match status" value="1"/>
</dbReference>
<evidence type="ECO:0000313" key="6">
    <source>
        <dbReference type="EMBL" id="TID14964.1"/>
    </source>
</evidence>
<dbReference type="Gene3D" id="2.30.30.40">
    <property type="entry name" value="SH3 Domains"/>
    <property type="match status" value="2"/>
</dbReference>
<feature type="compositionally biased region" description="Low complexity" evidence="3">
    <location>
        <begin position="139"/>
        <end position="155"/>
    </location>
</feature>
<dbReference type="InterPro" id="IPR035719">
    <property type="entry name" value="Abp1_fungi_SH3_C1"/>
</dbReference>
<dbReference type="InterPro" id="IPR001452">
    <property type="entry name" value="SH3_domain"/>
</dbReference>
<dbReference type="PROSITE" id="PS50002">
    <property type="entry name" value="SH3"/>
    <property type="match status" value="2"/>
</dbReference>
<feature type="compositionally biased region" description="Acidic residues" evidence="3">
    <location>
        <begin position="411"/>
        <end position="424"/>
    </location>
</feature>
<dbReference type="CDD" id="cd11962">
    <property type="entry name" value="SH3_Abp1_fungi_C1"/>
    <property type="match status" value="1"/>
</dbReference>
<dbReference type="PANTHER" id="PTHR10829">
    <property type="entry name" value="CORTACTIN AND DREBRIN"/>
    <property type="match status" value="1"/>
</dbReference>
<feature type="compositionally biased region" description="Acidic residues" evidence="3">
    <location>
        <begin position="478"/>
        <end position="487"/>
    </location>
</feature>
<evidence type="ECO:0000256" key="3">
    <source>
        <dbReference type="SAM" id="MobiDB-lite"/>
    </source>
</evidence>
<dbReference type="InterPro" id="IPR036028">
    <property type="entry name" value="SH3-like_dom_sf"/>
</dbReference>
<keyword evidence="7" id="KW-1185">Reference proteome</keyword>
<feature type="domain" description="ADF-H" evidence="5">
    <location>
        <begin position="5"/>
        <end position="130"/>
    </location>
</feature>
<keyword evidence="1 2" id="KW-0728">SH3 domain</keyword>
<evidence type="ECO:0000313" key="7">
    <source>
        <dbReference type="Proteomes" id="UP000307173"/>
    </source>
</evidence>
<dbReference type="GO" id="GO:0030833">
    <property type="term" value="P:regulation of actin filament polymerization"/>
    <property type="evidence" value="ECO:0007669"/>
    <property type="project" value="TreeGrafter"/>
</dbReference>
<dbReference type="PRINTS" id="PR00499">
    <property type="entry name" value="P67PHOX"/>
</dbReference>
<dbReference type="Proteomes" id="UP000307173">
    <property type="component" value="Unassembled WGS sequence"/>
</dbReference>
<comment type="caution">
    <text evidence="6">The sequence shown here is derived from an EMBL/GenBank/DDBJ whole genome shotgun (WGS) entry which is preliminary data.</text>
</comment>
<dbReference type="InterPro" id="IPR002108">
    <property type="entry name" value="ADF-H"/>
</dbReference>
<evidence type="ECO:0000259" key="4">
    <source>
        <dbReference type="PROSITE" id="PS50002"/>
    </source>
</evidence>
<evidence type="ECO:0000256" key="2">
    <source>
        <dbReference type="PROSITE-ProRule" id="PRU00192"/>
    </source>
</evidence>
<feature type="domain" description="SH3" evidence="4">
    <location>
        <begin position="469"/>
        <end position="529"/>
    </location>
</feature>
<protein>
    <recommendedName>
        <fullName evidence="8">Actin-binding protein</fullName>
    </recommendedName>
</protein>
<dbReference type="SUPFAM" id="SSF55753">
    <property type="entry name" value="Actin depolymerizing proteins"/>
    <property type="match status" value="1"/>
</dbReference>
<feature type="compositionally biased region" description="Basic and acidic residues" evidence="3">
    <location>
        <begin position="343"/>
        <end position="362"/>
    </location>
</feature>
<organism evidence="6 7">
    <name type="scientific">Pichia inconspicua</name>
    <dbReference type="NCBI Taxonomy" id="52247"/>
    <lineage>
        <taxon>Eukaryota</taxon>
        <taxon>Fungi</taxon>
        <taxon>Dikarya</taxon>
        <taxon>Ascomycota</taxon>
        <taxon>Saccharomycotina</taxon>
        <taxon>Pichiomycetes</taxon>
        <taxon>Pichiales</taxon>
        <taxon>Pichiaceae</taxon>
        <taxon>Pichia</taxon>
    </lineage>
</organism>
<evidence type="ECO:0008006" key="8">
    <source>
        <dbReference type="Google" id="ProtNLM"/>
    </source>
</evidence>
<feature type="compositionally biased region" description="Acidic residues" evidence="3">
    <location>
        <begin position="363"/>
        <end position="373"/>
    </location>
</feature>
<dbReference type="SMART" id="SM00102">
    <property type="entry name" value="ADF"/>
    <property type="match status" value="1"/>
</dbReference>
<gene>
    <name evidence="6" type="ORF">CANINC_004635</name>
</gene>
<evidence type="ECO:0000256" key="1">
    <source>
        <dbReference type="ARBA" id="ARBA00022443"/>
    </source>
</evidence>
<sequence>MEKLDLSTYAKDIKSYYDSVVSGSNSYAIFTTLKDSSLKPTTLGDGDLKDFVSEFEEGSVQFGVISVNPYGSDVKKIVLLGWCPDSAPIKSKVSYANNLSNVGKILHYHVEITARDSDDLDIDDIMKTVSNASGARYSIQSLSPSSSASSGSKFKPTPKPPSKLADAEVAKPTTSIIKPKPAAPPKSVATDDGWEGEEEIEERDFSKKPLTNVPSSYQPTKVDINALRNSKSTKAETPKIATISVNPSGGLTSLPKPKPSHSVLSRFNQDEVVKTEFGTKPPVFNNGPIKDNSKLVGGLSRNFGADHGETPAQIWAEKKGKYTDEGHDLTPVNASSQLEDTEDLKPVSDVKAKFEKLQLEAEKEMEEEEEEEEIKPSFPPKSSSSSFPPPPARETTSFPPKADTFKKFQEEEHEEDDAWDDEETQASVKEPTRSLPPPPAEQEHAIASTRSVPPPPAADNEQSTDPENKTENTAVAEYDYEKDEENEIGFVEGEIIVNIEFVDDDWWRGTNSKGETGLFPASYVSLKEDKPEIAPAAPARNIPPPPERTSRPSAVAEFDYEASEDNELSFKEGDVITDIDQVDEDWWLGTLKGERKLFPSNYVSLKN</sequence>
<dbReference type="Gene3D" id="3.40.20.10">
    <property type="entry name" value="Severin"/>
    <property type="match status" value="1"/>
</dbReference>
<dbReference type="GO" id="GO:0030864">
    <property type="term" value="C:cortical actin cytoskeleton"/>
    <property type="evidence" value="ECO:0007669"/>
    <property type="project" value="TreeGrafter"/>
</dbReference>
<dbReference type="Pfam" id="PF00018">
    <property type="entry name" value="SH3_1"/>
    <property type="match status" value="1"/>
</dbReference>
<feature type="region of interest" description="Disordered" evidence="3">
    <location>
        <begin position="139"/>
        <end position="263"/>
    </location>
</feature>
<dbReference type="GO" id="GO:0005884">
    <property type="term" value="C:actin filament"/>
    <property type="evidence" value="ECO:0007669"/>
    <property type="project" value="TreeGrafter"/>
</dbReference>
<dbReference type="SMART" id="SM00326">
    <property type="entry name" value="SH3"/>
    <property type="match status" value="2"/>
</dbReference>
<dbReference type="Pfam" id="PF00241">
    <property type="entry name" value="Cofilin_ADF"/>
    <property type="match status" value="1"/>
</dbReference>
<dbReference type="PANTHER" id="PTHR10829:SF25">
    <property type="entry name" value="DREBRIN-LIKE PROTEIN"/>
    <property type="match status" value="1"/>
</dbReference>
<dbReference type="OrthoDB" id="5971719at2759"/>
<dbReference type="InterPro" id="IPR029006">
    <property type="entry name" value="ADF-H/Gelsolin-like_dom_sf"/>
</dbReference>
<dbReference type="EMBL" id="SELW01000657">
    <property type="protein sequence ID" value="TID14964.1"/>
    <property type="molecule type" value="Genomic_DNA"/>
</dbReference>
<dbReference type="SUPFAM" id="SSF50044">
    <property type="entry name" value="SH3-domain"/>
    <property type="match status" value="2"/>
</dbReference>
<proteinExistence type="predicted"/>
<name>A0A4T0WW22_9ASCO</name>
<feature type="compositionally biased region" description="Acidic residues" evidence="3">
    <location>
        <begin position="192"/>
        <end position="202"/>
    </location>
</feature>
<feature type="domain" description="SH3" evidence="4">
    <location>
        <begin position="549"/>
        <end position="607"/>
    </location>
</feature>